<evidence type="ECO:0000313" key="3">
    <source>
        <dbReference type="EMBL" id="EXV00383.1"/>
    </source>
</evidence>
<dbReference type="GO" id="GO:0003700">
    <property type="term" value="F:DNA-binding transcription factor activity"/>
    <property type="evidence" value="ECO:0007669"/>
    <property type="project" value="InterPro"/>
</dbReference>
<reference evidence="3 4" key="1">
    <citation type="submission" date="2014-02" db="EMBL/GenBank/DDBJ databases">
        <title>The genome sequence of the entomopathogenic fungus Metarhizium robertsii ARSEF 2575.</title>
        <authorList>
            <person name="Giuliano Garisto Donzelli B."/>
            <person name="Roe B.A."/>
            <person name="Macmil S.L."/>
            <person name="Krasnoff S.B."/>
            <person name="Gibson D.M."/>
        </authorList>
    </citation>
    <scope>NUCLEOTIDE SEQUENCE [LARGE SCALE GENOMIC DNA]</scope>
    <source>
        <strain evidence="3 4">ARSEF 2575</strain>
    </source>
</reference>
<dbReference type="CDD" id="cd14688">
    <property type="entry name" value="bZIP_YAP"/>
    <property type="match status" value="1"/>
</dbReference>
<comment type="caution">
    <text evidence="3">The sequence shown here is derived from an EMBL/GenBank/DDBJ whole genome shotgun (WGS) entry which is preliminary data.</text>
</comment>
<proteinExistence type="predicted"/>
<organism evidence="3 4">
    <name type="scientific">Metarhizium robertsii</name>
    <dbReference type="NCBI Taxonomy" id="568076"/>
    <lineage>
        <taxon>Eukaryota</taxon>
        <taxon>Fungi</taxon>
        <taxon>Dikarya</taxon>
        <taxon>Ascomycota</taxon>
        <taxon>Pezizomycotina</taxon>
        <taxon>Sordariomycetes</taxon>
        <taxon>Hypocreomycetidae</taxon>
        <taxon>Hypocreales</taxon>
        <taxon>Clavicipitaceae</taxon>
        <taxon>Metarhizium</taxon>
    </lineage>
</organism>
<sequence>MADAARSTKRQLQNRDSQRRFRKRNKTRHMFNMPHERVGHAASSCTPCPMPLGFSGAPSSAEPAVSTFPRDSLDLPSLLSPPTSDEWAGMSRLAVETHHQNGARGRMRHDYHDPSFAAHGMAHTASSFALEELTLPRTNMDLEHCEGHALGSVVQPDRCGSSDVLLSPTSLADSNTIPNMEFEALAWPDSSIPLSKADQMISNVENLHDFGVWLALFPEDPSLRKSLARIKERFRRLTRAAGTSVVDHQRDFACGTDGNLAQENGRWQRTRQEDDHEAYRQARNKRVDADLYKKSSAIPTVKEWKTKTHALTATTKSIIRKNMRAEWKAEHGRELFKVAVRTGKDVLTTHAGTHIAIGLVVN</sequence>
<dbReference type="EMBL" id="JELW01000013">
    <property type="protein sequence ID" value="EXV00383.1"/>
    <property type="molecule type" value="Genomic_DNA"/>
</dbReference>
<dbReference type="OrthoDB" id="5244831at2759"/>
<dbReference type="HOGENOM" id="CLU_765227_0_0_1"/>
<feature type="region of interest" description="Disordered" evidence="1">
    <location>
        <begin position="1"/>
        <end position="27"/>
    </location>
</feature>
<feature type="domain" description="BZIP" evidence="2">
    <location>
        <begin position="9"/>
        <end position="24"/>
    </location>
</feature>
<evidence type="ECO:0000256" key="1">
    <source>
        <dbReference type="SAM" id="MobiDB-lite"/>
    </source>
</evidence>
<accession>A0A014PR78</accession>
<gene>
    <name evidence="3" type="ORF">X797_006443</name>
</gene>
<dbReference type="InterPro" id="IPR004827">
    <property type="entry name" value="bZIP"/>
</dbReference>
<evidence type="ECO:0000313" key="4">
    <source>
        <dbReference type="Proteomes" id="UP000030151"/>
    </source>
</evidence>
<dbReference type="AlphaFoldDB" id="A0A014PR78"/>
<name>A0A014PR78_9HYPO</name>
<dbReference type="PROSITE" id="PS00036">
    <property type="entry name" value="BZIP_BASIC"/>
    <property type="match status" value="1"/>
</dbReference>
<evidence type="ECO:0000259" key="2">
    <source>
        <dbReference type="PROSITE" id="PS00036"/>
    </source>
</evidence>
<protein>
    <recommendedName>
        <fullName evidence="2">BZIP domain-containing protein</fullName>
    </recommendedName>
</protein>
<dbReference type="Proteomes" id="UP000030151">
    <property type="component" value="Unassembled WGS sequence"/>
</dbReference>